<dbReference type="Proteomes" id="UP001141629">
    <property type="component" value="Unassembled WGS sequence"/>
</dbReference>
<comment type="caution">
    <text evidence="1">The sequence shown here is derived from an EMBL/GenBank/DDBJ whole genome shotgun (WGS) entry which is preliminary data.</text>
</comment>
<proteinExistence type="predicted"/>
<protein>
    <submittedName>
        <fullName evidence="1">Uncharacterized protein</fullName>
    </submittedName>
</protein>
<name>A0A9X2YXA4_9MYCO</name>
<evidence type="ECO:0000313" key="1">
    <source>
        <dbReference type="EMBL" id="MCV7420340.1"/>
    </source>
</evidence>
<reference evidence="1" key="2">
    <citation type="journal article" date="2022" name="BMC Genomics">
        <title>Comparative genome analysis of mycobacteria focusing on tRNA and non-coding RNA.</title>
        <authorList>
            <person name="Behra P.R.K."/>
            <person name="Pettersson B.M.F."/>
            <person name="Ramesh M."/>
            <person name="Das S."/>
            <person name="Dasgupta S."/>
            <person name="Kirsebom L.A."/>
        </authorList>
    </citation>
    <scope>NUCLEOTIDE SEQUENCE</scope>
    <source>
        <strain evidence="1">DSM 44838</strain>
    </source>
</reference>
<dbReference type="AlphaFoldDB" id="A0A9X2YXA4"/>
<sequence>MTRTTVTSVFDRAVDFVRPAGGRRVIGQPHVPLLALMAPSGTTARAAGSALRR</sequence>
<dbReference type="RefSeq" id="WP_263995130.1">
    <property type="nucleotide sequence ID" value="NZ_JACKVK010000005.1"/>
</dbReference>
<reference evidence="1" key="1">
    <citation type="submission" date="2020-07" db="EMBL/GenBank/DDBJ databases">
        <authorList>
            <person name="Pettersson B.M.F."/>
            <person name="Behra P.R.K."/>
            <person name="Ramesh M."/>
            <person name="Das S."/>
            <person name="Dasgupta S."/>
            <person name="Kirsebom L.A."/>
        </authorList>
    </citation>
    <scope>NUCLEOTIDE SEQUENCE</scope>
    <source>
        <strain evidence="1">DSM 44838</strain>
    </source>
</reference>
<accession>A0A9X2YXA4</accession>
<evidence type="ECO:0000313" key="2">
    <source>
        <dbReference type="Proteomes" id="UP001141629"/>
    </source>
</evidence>
<keyword evidence="2" id="KW-1185">Reference proteome</keyword>
<organism evidence="1 2">
    <name type="scientific">Mycobacterium yunnanensis</name>
    <dbReference type="NCBI Taxonomy" id="368477"/>
    <lineage>
        <taxon>Bacteria</taxon>
        <taxon>Bacillati</taxon>
        <taxon>Actinomycetota</taxon>
        <taxon>Actinomycetes</taxon>
        <taxon>Mycobacteriales</taxon>
        <taxon>Mycobacteriaceae</taxon>
        <taxon>Mycobacterium</taxon>
    </lineage>
</organism>
<gene>
    <name evidence="1" type="ORF">H7K45_07295</name>
</gene>
<dbReference type="EMBL" id="JACKVK010000005">
    <property type="protein sequence ID" value="MCV7420340.1"/>
    <property type="molecule type" value="Genomic_DNA"/>
</dbReference>